<proteinExistence type="predicted"/>
<dbReference type="InterPro" id="IPR011009">
    <property type="entry name" value="Kinase-like_dom_sf"/>
</dbReference>
<dbReference type="Proteomes" id="UP000233551">
    <property type="component" value="Unassembled WGS sequence"/>
</dbReference>
<evidence type="ECO:0000256" key="1">
    <source>
        <dbReference type="ARBA" id="ARBA00004167"/>
    </source>
</evidence>
<dbReference type="Pfam" id="PF01453">
    <property type="entry name" value="B_lectin"/>
    <property type="match status" value="1"/>
</dbReference>
<dbReference type="GO" id="GO:0004672">
    <property type="term" value="F:protein kinase activity"/>
    <property type="evidence" value="ECO:0007669"/>
    <property type="project" value="InterPro"/>
</dbReference>
<keyword evidence="11" id="KW-1185">Reference proteome</keyword>
<evidence type="ECO:0000256" key="6">
    <source>
        <dbReference type="ARBA" id="ARBA00023157"/>
    </source>
</evidence>
<dbReference type="Pfam" id="PF00069">
    <property type="entry name" value="Pkinase"/>
    <property type="match status" value="1"/>
</dbReference>
<reference evidence="10 11" key="1">
    <citation type="submission" date="2017-11" db="EMBL/GenBank/DDBJ databases">
        <title>De-novo sequencing of pomegranate (Punica granatum L.) genome.</title>
        <authorList>
            <person name="Akparov Z."/>
            <person name="Amiraslanov A."/>
            <person name="Hajiyeva S."/>
            <person name="Abbasov M."/>
            <person name="Kaur K."/>
            <person name="Hamwieh A."/>
            <person name="Solovyev V."/>
            <person name="Salamov A."/>
            <person name="Braich B."/>
            <person name="Kosarev P."/>
            <person name="Mahmoud A."/>
            <person name="Hajiyev E."/>
            <person name="Babayeva S."/>
            <person name="Izzatullayeva V."/>
            <person name="Mammadov A."/>
            <person name="Mammadov A."/>
            <person name="Sharifova S."/>
            <person name="Ojaghi J."/>
            <person name="Eynullazada K."/>
            <person name="Bayramov B."/>
            <person name="Abdulazimova A."/>
            <person name="Shahmuradov I."/>
        </authorList>
    </citation>
    <scope>NUCLEOTIDE SEQUENCE [LARGE SCALE GENOMIC DNA]</scope>
    <source>
        <strain evidence="11">cv. AG2017</strain>
        <tissue evidence="10">Leaf</tissue>
    </source>
</reference>
<evidence type="ECO:0000256" key="3">
    <source>
        <dbReference type="ARBA" id="ARBA00022729"/>
    </source>
</evidence>
<organism evidence="10 11">
    <name type="scientific">Punica granatum</name>
    <name type="common">Pomegranate</name>
    <dbReference type="NCBI Taxonomy" id="22663"/>
    <lineage>
        <taxon>Eukaryota</taxon>
        <taxon>Viridiplantae</taxon>
        <taxon>Streptophyta</taxon>
        <taxon>Embryophyta</taxon>
        <taxon>Tracheophyta</taxon>
        <taxon>Spermatophyta</taxon>
        <taxon>Magnoliopsida</taxon>
        <taxon>eudicotyledons</taxon>
        <taxon>Gunneridae</taxon>
        <taxon>Pentapetalae</taxon>
        <taxon>rosids</taxon>
        <taxon>malvids</taxon>
        <taxon>Myrtales</taxon>
        <taxon>Lythraceae</taxon>
        <taxon>Punica</taxon>
    </lineage>
</organism>
<dbReference type="GO" id="GO:0016020">
    <property type="term" value="C:membrane"/>
    <property type="evidence" value="ECO:0007669"/>
    <property type="project" value="UniProtKB-SubCell"/>
</dbReference>
<gene>
    <name evidence="10" type="ORF">CRG98_023702</name>
</gene>
<dbReference type="SMART" id="SM00220">
    <property type="entry name" value="S_TKc"/>
    <property type="match status" value="1"/>
</dbReference>
<dbReference type="PROSITE" id="PS50011">
    <property type="entry name" value="PROTEIN_KINASE_DOM"/>
    <property type="match status" value="1"/>
</dbReference>
<dbReference type="SMART" id="SM00108">
    <property type="entry name" value="B_lectin"/>
    <property type="match status" value="1"/>
</dbReference>
<keyword evidence="4" id="KW-1133">Transmembrane helix</keyword>
<accession>A0A2I0JI27</accession>
<protein>
    <recommendedName>
        <fullName evidence="12">Bulb-type lectin domain-containing protein</fullName>
    </recommendedName>
</protein>
<keyword evidence="2" id="KW-0812">Transmembrane</keyword>
<comment type="caution">
    <text evidence="10">The sequence shown here is derived from an EMBL/GenBank/DDBJ whole genome shotgun (WGS) entry which is preliminary data.</text>
</comment>
<dbReference type="InterPro" id="IPR036426">
    <property type="entry name" value="Bulb-type_lectin_dom_sf"/>
</dbReference>
<dbReference type="GO" id="GO:0005524">
    <property type="term" value="F:ATP binding"/>
    <property type="evidence" value="ECO:0007669"/>
    <property type="project" value="InterPro"/>
</dbReference>
<keyword evidence="7" id="KW-0325">Glycoprotein</keyword>
<dbReference type="EMBL" id="PGOL01001657">
    <property type="protein sequence ID" value="PKI55917.1"/>
    <property type="molecule type" value="Genomic_DNA"/>
</dbReference>
<dbReference type="InterPro" id="IPR001480">
    <property type="entry name" value="Bulb-type_lectin_dom"/>
</dbReference>
<evidence type="ECO:0000313" key="10">
    <source>
        <dbReference type="EMBL" id="PKI55917.1"/>
    </source>
</evidence>
<keyword evidence="5" id="KW-0472">Membrane</keyword>
<keyword evidence="6" id="KW-1015">Disulfide bond</keyword>
<comment type="subcellular location">
    <subcellularLocation>
        <location evidence="1">Membrane</location>
        <topology evidence="1">Single-pass membrane protein</topology>
    </subcellularLocation>
</comment>
<dbReference type="STRING" id="22663.A0A2I0JI27"/>
<evidence type="ECO:0008006" key="12">
    <source>
        <dbReference type="Google" id="ProtNLM"/>
    </source>
</evidence>
<dbReference type="SUPFAM" id="SSF56112">
    <property type="entry name" value="Protein kinase-like (PK-like)"/>
    <property type="match status" value="1"/>
</dbReference>
<dbReference type="Gene3D" id="1.10.510.10">
    <property type="entry name" value="Transferase(Phosphotransferase) domain 1"/>
    <property type="match status" value="1"/>
</dbReference>
<dbReference type="SUPFAM" id="SSF51110">
    <property type="entry name" value="alpha-D-mannose-specific plant lectins"/>
    <property type="match status" value="1"/>
</dbReference>
<name>A0A2I0JI27_PUNGR</name>
<dbReference type="InterPro" id="IPR000719">
    <property type="entry name" value="Prot_kinase_dom"/>
</dbReference>
<dbReference type="PROSITE" id="PS50927">
    <property type="entry name" value="BULB_LECTIN"/>
    <property type="match status" value="1"/>
</dbReference>
<dbReference type="Gene3D" id="2.90.10.10">
    <property type="entry name" value="Bulb-type lectin domain"/>
    <property type="match status" value="1"/>
</dbReference>
<evidence type="ECO:0000259" key="8">
    <source>
        <dbReference type="PROSITE" id="PS50011"/>
    </source>
</evidence>
<feature type="domain" description="Protein kinase" evidence="8">
    <location>
        <begin position="50"/>
        <end position="319"/>
    </location>
</feature>
<dbReference type="FunFam" id="2.90.10.10:FF:000006">
    <property type="entry name" value="Serine/threonine-protein kinase"/>
    <property type="match status" value="1"/>
</dbReference>
<feature type="domain" description="Bulb-type lectin" evidence="9">
    <location>
        <begin position="7"/>
        <end position="134"/>
    </location>
</feature>
<evidence type="ECO:0000256" key="4">
    <source>
        <dbReference type="ARBA" id="ARBA00022989"/>
    </source>
</evidence>
<dbReference type="CDD" id="cd00028">
    <property type="entry name" value="B_lectin"/>
    <property type="match status" value="1"/>
</dbReference>
<sequence length="319" mass="35457">MSSFIFSHATSQRNSMRRGTSVSIEDDAEVLVSPKKTFTCGFYGAGGNAYYSIWFTGSRDCTVVWMANRDKPVNGKGSRLNFPGNGVMVLTDVDGTIAWETNTTSTGAHKAELLESGNLFLKDPSGRILWQSFDNLMDTLLPNQPLTNGMKLISSIGRGSYYSGSLWGLQRALAYLHPECLEWVIHCNGKPENILLDSEFKPKIADFGLAKLLQRGNTSSDFSRIQGTKGYMAPGWALDLTITAKVDVFSYGVMALEMVRGIRVSNWAIADAGDGMEEMEEAELTKFVRIRRMIQSDPSNGTWIEQVMDPRLRGRYSKR</sequence>
<evidence type="ECO:0000256" key="5">
    <source>
        <dbReference type="ARBA" id="ARBA00023136"/>
    </source>
</evidence>
<evidence type="ECO:0000256" key="7">
    <source>
        <dbReference type="ARBA" id="ARBA00023180"/>
    </source>
</evidence>
<dbReference type="PANTHER" id="PTHR47974:SF4">
    <property type="entry name" value="RECEPTOR-LIKE SERINE_THREONINE-PROTEIN KINASE"/>
    <property type="match status" value="1"/>
</dbReference>
<keyword evidence="3" id="KW-0732">Signal</keyword>
<evidence type="ECO:0000256" key="2">
    <source>
        <dbReference type="ARBA" id="ARBA00022692"/>
    </source>
</evidence>
<dbReference type="PANTHER" id="PTHR47974">
    <property type="entry name" value="OS07G0415500 PROTEIN"/>
    <property type="match status" value="1"/>
</dbReference>
<evidence type="ECO:0000313" key="11">
    <source>
        <dbReference type="Proteomes" id="UP000233551"/>
    </source>
</evidence>
<evidence type="ECO:0000259" key="9">
    <source>
        <dbReference type="PROSITE" id="PS50927"/>
    </source>
</evidence>
<dbReference type="AlphaFoldDB" id="A0A2I0JI27"/>